<gene>
    <name evidence="1" type="ORF">B5D82_10220</name>
</gene>
<dbReference type="SUPFAM" id="SSF53335">
    <property type="entry name" value="S-adenosyl-L-methionine-dependent methyltransferases"/>
    <property type="match status" value="1"/>
</dbReference>
<dbReference type="EMBL" id="CP020465">
    <property type="protein sequence ID" value="ASP48101.1"/>
    <property type="molecule type" value="Genomic_DNA"/>
</dbReference>
<dbReference type="Gene3D" id="3.40.50.150">
    <property type="entry name" value="Vaccinia Virus protein VP39"/>
    <property type="match status" value="1"/>
</dbReference>
<dbReference type="KEGG" id="cber:B5D82_10220"/>
<reference evidence="1 2" key="1">
    <citation type="submission" date="2017-08" db="EMBL/GenBank/DDBJ databases">
        <title>Complete genome of Colwellia sp. NB097-1, a psychrophile bacterium ioslated from Bering Sea.</title>
        <authorList>
            <person name="Chen X."/>
        </authorList>
    </citation>
    <scope>NUCLEOTIDE SEQUENCE [LARGE SCALE GENOMIC DNA]</scope>
    <source>
        <strain evidence="1 2">NB097-1</strain>
    </source>
</reference>
<organism evidence="1 2">
    <name type="scientific">Cognaticolwellia beringensis</name>
    <dbReference type="NCBI Taxonomy" id="1967665"/>
    <lineage>
        <taxon>Bacteria</taxon>
        <taxon>Pseudomonadati</taxon>
        <taxon>Pseudomonadota</taxon>
        <taxon>Gammaproteobacteria</taxon>
        <taxon>Alteromonadales</taxon>
        <taxon>Colwelliaceae</taxon>
        <taxon>Cognaticolwellia</taxon>
    </lineage>
</organism>
<name>A0A222G8H3_9GAMM</name>
<dbReference type="OrthoDB" id="5763385at2"/>
<keyword evidence="2" id="KW-1185">Reference proteome</keyword>
<evidence type="ECO:0000313" key="1">
    <source>
        <dbReference type="EMBL" id="ASP48101.1"/>
    </source>
</evidence>
<dbReference type="RefSeq" id="WP_081151298.1">
    <property type="nucleotide sequence ID" value="NZ_CP020465.1"/>
</dbReference>
<protein>
    <recommendedName>
        <fullName evidence="3">Methyltransferase domain-containing protein</fullName>
    </recommendedName>
</protein>
<dbReference type="AlphaFoldDB" id="A0A222G8H3"/>
<proteinExistence type="predicted"/>
<evidence type="ECO:0008006" key="3">
    <source>
        <dbReference type="Google" id="ProtNLM"/>
    </source>
</evidence>
<dbReference type="InterPro" id="IPR029063">
    <property type="entry name" value="SAM-dependent_MTases_sf"/>
</dbReference>
<accession>A0A222G8H3</accession>
<dbReference type="Proteomes" id="UP000202259">
    <property type="component" value="Chromosome"/>
</dbReference>
<sequence length="256" mass="30060">MKLTQHVNQGRLVYLSNTADQITISENEYYRWLAFDDVIQSVMHLRRPEKLTLPHHYAALLPLLFFKPKKVIELGLGGGNLSRFLSTLHPDIQVLSIEFSQTVIDCFQCYFNPKNRPIVVENSEALVWLQQLQSETESPVDWHICDVYQHHAKSFQSRVDLLTALIDNLQDNACLTINLPDLDDQEINLCLTILRQLQNSHHIIYFHIPRYLNVVIHLLPKHWMIDNVKKRSKATYLSSVQYLRWRKFFNQHMSAN</sequence>
<evidence type="ECO:0000313" key="2">
    <source>
        <dbReference type="Proteomes" id="UP000202259"/>
    </source>
</evidence>